<sequence length="80" mass="9313">MRSGTRSLDFCLNPCYATHMNNSVIREFYPNLLQKGYTCSEIRQGSSKTSEVKEVPDWAKSRYDTYDEYLDGLHDFMNGM</sequence>
<dbReference type="EMBL" id="GU071103">
    <property type="protein sequence ID" value="ADO99032.1"/>
    <property type="molecule type" value="Genomic_DNA"/>
</dbReference>
<protein>
    <submittedName>
        <fullName evidence="1">Uncharacterized protein</fullName>
    </submittedName>
</protein>
<dbReference type="KEGG" id="vg:10329534"/>
<evidence type="ECO:0000313" key="2">
    <source>
        <dbReference type="Proteomes" id="UP000006532"/>
    </source>
</evidence>
<keyword evidence="2" id="KW-1185">Reference proteome</keyword>
<name>E3SNI9_9CAUD</name>
<reference evidence="1 2" key="1">
    <citation type="journal article" date="2010" name="Environ. Microbiol.">
        <title>Genomic analysis of oceanic cyanobacterial myoviruses compared with T4-like myoviruses from diverse hosts and environments.</title>
        <authorList>
            <person name="Sullivan M.B."/>
            <person name="Huang K.H."/>
            <person name="Ignacio-Espinoza J.C."/>
            <person name="Berlin A.M."/>
            <person name="Kelly L."/>
            <person name="Weigele P.R."/>
            <person name="DeFrancesco A.S."/>
            <person name="Kern S.E."/>
            <person name="Thompson L.R."/>
            <person name="Young S."/>
            <person name="Yandava C."/>
            <person name="Fu R."/>
            <person name="Krastins B."/>
            <person name="Chase M."/>
            <person name="Sarracino D."/>
            <person name="Osburne M.S."/>
            <person name="Henn M.R."/>
            <person name="Chisholm S.W."/>
        </authorList>
    </citation>
    <scope>NUCLEOTIDE SEQUENCE [LARGE SCALE GENOMIC DNA]</scope>
    <source>
        <strain evidence="1">NATL1A-15</strain>
    </source>
</reference>
<dbReference type="OrthoDB" id="39608at10239"/>
<dbReference type="GeneID" id="10329534"/>
<evidence type="ECO:0000313" key="1">
    <source>
        <dbReference type="EMBL" id="ADO99032.1"/>
    </source>
</evidence>
<dbReference type="Proteomes" id="UP000006532">
    <property type="component" value="Segment"/>
</dbReference>
<accession>E3SNI9</accession>
<dbReference type="RefSeq" id="YP_004324902.1">
    <property type="nucleotide sequence ID" value="NC_015290.1"/>
</dbReference>
<organism evidence="1 2">
    <name type="scientific">Prochlorococcus phage P-SSM7</name>
    <dbReference type="NCBI Taxonomy" id="445688"/>
    <lineage>
        <taxon>Viruses</taxon>
        <taxon>Duplodnaviria</taxon>
        <taxon>Heunggongvirae</taxon>
        <taxon>Uroviricota</taxon>
        <taxon>Caudoviricetes</taxon>
        <taxon>Pantevenvirales</taxon>
        <taxon>Kyanoviridae</taxon>
        <taxon>Palaemonvirus</taxon>
        <taxon>Palaemonvirus pssm7</taxon>
    </lineage>
</organism>
<proteinExistence type="predicted"/>
<gene>
    <name evidence="1" type="ORF">PSSM7_071</name>
</gene>